<comment type="caution">
    <text evidence="1">The sequence shown here is derived from an EMBL/GenBank/DDBJ whole genome shotgun (WGS) entry which is preliminary data.</text>
</comment>
<sequence length="42" mass="4977">MAIAHPKQMYFADKKLPDEKIITGRKEFLEMQEKGTWQNQVP</sequence>
<evidence type="ECO:0000313" key="2">
    <source>
        <dbReference type="Proteomes" id="UP000070053"/>
    </source>
</evidence>
<organism evidence="1 2">
    <name type="scientific">Streptococcus oralis</name>
    <dbReference type="NCBI Taxonomy" id="1303"/>
    <lineage>
        <taxon>Bacteria</taxon>
        <taxon>Bacillati</taxon>
        <taxon>Bacillota</taxon>
        <taxon>Bacilli</taxon>
        <taxon>Lactobacillales</taxon>
        <taxon>Streptococcaceae</taxon>
        <taxon>Streptococcus</taxon>
    </lineage>
</organism>
<evidence type="ECO:0000313" key="1">
    <source>
        <dbReference type="EMBL" id="KXT93324.1"/>
    </source>
</evidence>
<reference evidence="1 2" key="1">
    <citation type="submission" date="2016-01" db="EMBL/GenBank/DDBJ databases">
        <title>Highly variable Streptococcus oralis are common among viridans streptococci isolated from primates.</title>
        <authorList>
            <person name="Denapaite D."/>
            <person name="Rieger M."/>
            <person name="Koendgen S."/>
            <person name="Brueckner R."/>
            <person name="Ochigava I."/>
            <person name="Kappeler P."/>
            <person name="Maetz-Rensing K."/>
            <person name="Leendertz F."/>
            <person name="Hakenbeck R."/>
        </authorList>
    </citation>
    <scope>NUCLEOTIDE SEQUENCE [LARGE SCALE GENOMIC DNA]</scope>
    <source>
        <strain evidence="1 2">DD21</strain>
    </source>
</reference>
<accession>A0A139PSR3</accession>
<name>A0A139PSR3_STROR</name>
<dbReference type="Proteomes" id="UP000070053">
    <property type="component" value="Unassembled WGS sequence"/>
</dbReference>
<dbReference type="AlphaFoldDB" id="A0A139PSR3"/>
<gene>
    <name evidence="1" type="ORF">SORDD21_00081</name>
</gene>
<protein>
    <submittedName>
        <fullName evidence="1">Uncharacterized protein</fullName>
    </submittedName>
</protein>
<proteinExistence type="predicted"/>
<dbReference type="EMBL" id="LQZP01000015">
    <property type="protein sequence ID" value="KXT93324.1"/>
    <property type="molecule type" value="Genomic_DNA"/>
</dbReference>